<evidence type="ECO:0000256" key="10">
    <source>
        <dbReference type="ARBA" id="ARBA00042933"/>
    </source>
</evidence>
<dbReference type="Gene3D" id="3.40.630.30">
    <property type="match status" value="1"/>
</dbReference>
<keyword evidence="7" id="KW-0961">Cell wall biogenesis/degradation</keyword>
<dbReference type="RefSeq" id="WP_093071894.1">
    <property type="nucleotide sequence ID" value="NZ_FOGV01000003.1"/>
</dbReference>
<keyword evidence="5" id="KW-0573">Peptidoglycan synthesis</keyword>
<evidence type="ECO:0000256" key="5">
    <source>
        <dbReference type="ARBA" id="ARBA00022984"/>
    </source>
</evidence>
<evidence type="ECO:0000256" key="6">
    <source>
        <dbReference type="ARBA" id="ARBA00023315"/>
    </source>
</evidence>
<evidence type="ECO:0000256" key="11">
    <source>
        <dbReference type="ARBA" id="ARBA00048654"/>
    </source>
</evidence>
<evidence type="ECO:0000256" key="9">
    <source>
        <dbReference type="ARBA" id="ARBA00040679"/>
    </source>
</evidence>
<gene>
    <name evidence="13" type="ORF">SAMN05444126_10319</name>
</gene>
<dbReference type="Pfam" id="PF13480">
    <property type="entry name" value="Acetyltransf_6"/>
    <property type="match status" value="1"/>
</dbReference>
<dbReference type="Proteomes" id="UP000199318">
    <property type="component" value="Unassembled WGS sequence"/>
</dbReference>
<dbReference type="PANTHER" id="PTHR36174:SF1">
    <property type="entry name" value="LIPID II:GLYCINE GLYCYLTRANSFERASE"/>
    <property type="match status" value="1"/>
</dbReference>
<proteinExistence type="inferred from homology"/>
<evidence type="ECO:0000256" key="7">
    <source>
        <dbReference type="ARBA" id="ARBA00023316"/>
    </source>
</evidence>
<keyword evidence="4" id="KW-0133">Cell shape</keyword>
<evidence type="ECO:0000256" key="8">
    <source>
        <dbReference type="ARBA" id="ARBA00039074"/>
    </source>
</evidence>
<dbReference type="STRING" id="1464123.SAMN05444126_10319"/>
<evidence type="ECO:0000256" key="4">
    <source>
        <dbReference type="ARBA" id="ARBA00022960"/>
    </source>
</evidence>
<dbReference type="PANTHER" id="PTHR36174">
    <property type="entry name" value="LIPID II:GLYCINE GLYCYLTRANSFERASE"/>
    <property type="match status" value="1"/>
</dbReference>
<dbReference type="InterPro" id="IPR038740">
    <property type="entry name" value="BioF2-like_GNAT_dom"/>
</dbReference>
<comment type="subcellular location">
    <subcellularLocation>
        <location evidence="1">Cytoplasm</location>
    </subcellularLocation>
</comment>
<accession>A0A1H9QHQ2</accession>
<dbReference type="InterPro" id="IPR016181">
    <property type="entry name" value="Acyl_CoA_acyltransferase"/>
</dbReference>
<feature type="domain" description="BioF2-like acetyltransferase" evidence="12">
    <location>
        <begin position="143"/>
        <end position="272"/>
    </location>
</feature>
<dbReference type="EC" id="2.3.2.16" evidence="8"/>
<organism evidence="13 14">
    <name type="scientific">Salisediminibacterium halotolerans</name>
    <dbReference type="NCBI Taxonomy" id="517425"/>
    <lineage>
        <taxon>Bacteria</taxon>
        <taxon>Bacillati</taxon>
        <taxon>Bacillota</taxon>
        <taxon>Bacilli</taxon>
        <taxon>Bacillales</taxon>
        <taxon>Bacillaceae</taxon>
        <taxon>Salisediminibacterium</taxon>
    </lineage>
</organism>
<sequence length="340" mass="39282">MSDIYFDKAYGRLYEKADEGKLRTFTYDSDEGTVVYRFIQREVPLKIDHAPYYDILTPYGYSGPLMTSVHAGKDRKRLAGGFDEAFQAYCDKERIVSEFIRFHPLAENADDFQSVYELEHARDTVATNLRDYADPFQAEFSSSTRNNVRRAFKKGVTYHVVERPADLEAFKAVYRHTMERTNAAAYYFFDDAYFAGLLAMYRDQLAVVEVRHAGELLGASLVLLSGTWIHWHLSGTYQHTQQFAPDYVKAYAITEWGKANGYDFIHHGGGRTASKDDKLYKFKKQFGKNTSFPYYFAKKLRNPALFDALCRQTNSRQDTDFFPPYAKKAKYVGEEKTLKV</sequence>
<protein>
    <recommendedName>
        <fullName evidence="9">Lipid II:glycine glycyltransferase</fullName>
        <ecNumber evidence="8">2.3.2.16</ecNumber>
    </recommendedName>
    <alternativeName>
        <fullName evidence="10">Factor essential for expression of methicillin resistance X</fullName>
    </alternativeName>
</protein>
<comment type="caution">
    <text evidence="13">The sequence shown here is derived from an EMBL/GenBank/DDBJ whole genome shotgun (WGS) entry which is preliminary data.</text>
</comment>
<evidence type="ECO:0000313" key="13">
    <source>
        <dbReference type="EMBL" id="SER60046.1"/>
    </source>
</evidence>
<dbReference type="GO" id="GO:0016755">
    <property type="term" value="F:aminoacyltransferase activity"/>
    <property type="evidence" value="ECO:0007669"/>
    <property type="project" value="InterPro"/>
</dbReference>
<dbReference type="InterPro" id="IPR050644">
    <property type="entry name" value="PG_Glycine_Bridge_Synth"/>
</dbReference>
<evidence type="ECO:0000259" key="12">
    <source>
        <dbReference type="Pfam" id="PF13480"/>
    </source>
</evidence>
<dbReference type="EMBL" id="FOGV01000003">
    <property type="protein sequence ID" value="SER60046.1"/>
    <property type="molecule type" value="Genomic_DNA"/>
</dbReference>
<reference evidence="14" key="1">
    <citation type="submission" date="2016-10" db="EMBL/GenBank/DDBJ databases">
        <authorList>
            <person name="de Groot N.N."/>
        </authorList>
    </citation>
    <scope>NUCLEOTIDE SEQUENCE [LARGE SCALE GENOMIC DNA]</scope>
    <source>
        <strain evidence="14">10nlg</strain>
    </source>
</reference>
<keyword evidence="14" id="KW-1185">Reference proteome</keyword>
<dbReference type="GO" id="GO:0071555">
    <property type="term" value="P:cell wall organization"/>
    <property type="evidence" value="ECO:0007669"/>
    <property type="project" value="UniProtKB-KW"/>
</dbReference>
<dbReference type="InterPro" id="IPR003447">
    <property type="entry name" value="FEMABX"/>
</dbReference>
<dbReference type="PROSITE" id="PS51191">
    <property type="entry name" value="FEMABX"/>
    <property type="match status" value="1"/>
</dbReference>
<comment type="similarity">
    <text evidence="2">Belongs to the FemABX family.</text>
</comment>
<dbReference type="AlphaFoldDB" id="A0A1H9QHQ2"/>
<evidence type="ECO:0000256" key="1">
    <source>
        <dbReference type="ARBA" id="ARBA00004496"/>
    </source>
</evidence>
<name>A0A1H9QHQ2_9BACI</name>
<dbReference type="GO" id="GO:0008360">
    <property type="term" value="P:regulation of cell shape"/>
    <property type="evidence" value="ECO:0007669"/>
    <property type="project" value="UniProtKB-KW"/>
</dbReference>
<evidence type="ECO:0000256" key="2">
    <source>
        <dbReference type="ARBA" id="ARBA00009943"/>
    </source>
</evidence>
<comment type="catalytic activity">
    <reaction evidence="11">
        <text>beta-D-GlcNAc-(1-&gt;4)-Mur2Ac(oyl-L-Ala-D-isoglutaminyl-L-Lys-D-Ala-D-Ala)-di-trans,octa-cis-undecaprenyl diphosphate + glycyl-tRNA(Gly) = beta-D-GlcNAc-(1-&gt;4)-Mur2Ac(oyl-L-Ala-D-isoglutaminyl-L-Lys-(N(6)-Gly)-D-Ala-D-Ala)-di-trans,octa-cis-undecaprenyl diphosphate + tRNA(Gly) + H(+)</text>
        <dbReference type="Rhea" id="RHEA:30435"/>
        <dbReference type="Rhea" id="RHEA-COMP:9664"/>
        <dbReference type="Rhea" id="RHEA-COMP:9683"/>
        <dbReference type="ChEBI" id="CHEBI:15378"/>
        <dbReference type="ChEBI" id="CHEBI:62233"/>
        <dbReference type="ChEBI" id="CHEBI:62234"/>
        <dbReference type="ChEBI" id="CHEBI:78442"/>
        <dbReference type="ChEBI" id="CHEBI:78522"/>
        <dbReference type="EC" id="2.3.2.16"/>
    </reaction>
</comment>
<dbReference type="GO" id="GO:0005737">
    <property type="term" value="C:cytoplasm"/>
    <property type="evidence" value="ECO:0007669"/>
    <property type="project" value="UniProtKB-SubCell"/>
</dbReference>
<dbReference type="SUPFAM" id="SSF55729">
    <property type="entry name" value="Acyl-CoA N-acyltransferases (Nat)"/>
    <property type="match status" value="1"/>
</dbReference>
<dbReference type="GO" id="GO:0009252">
    <property type="term" value="P:peptidoglycan biosynthetic process"/>
    <property type="evidence" value="ECO:0007669"/>
    <property type="project" value="UniProtKB-KW"/>
</dbReference>
<evidence type="ECO:0000256" key="3">
    <source>
        <dbReference type="ARBA" id="ARBA00022679"/>
    </source>
</evidence>
<keyword evidence="3" id="KW-0808">Transferase</keyword>
<evidence type="ECO:0000313" key="14">
    <source>
        <dbReference type="Proteomes" id="UP000199318"/>
    </source>
</evidence>
<keyword evidence="6" id="KW-0012">Acyltransferase</keyword>
<dbReference type="OrthoDB" id="9785911at2"/>